<sequence length="73" mass="7647">MLVGKMTLFDSDHTLAIATHCEADVLDGWGDAGEPNARWTTGNAILPLGERIIAGPGVLSIEVLSDGPFLALD</sequence>
<keyword evidence="2" id="KW-1185">Reference proteome</keyword>
<organism evidence="1 2">
    <name type="scientific">Asaia krungthepensis NRIC 0535</name>
    <dbReference type="NCBI Taxonomy" id="1307925"/>
    <lineage>
        <taxon>Bacteria</taxon>
        <taxon>Pseudomonadati</taxon>
        <taxon>Pseudomonadota</taxon>
        <taxon>Alphaproteobacteria</taxon>
        <taxon>Acetobacterales</taxon>
        <taxon>Acetobacteraceae</taxon>
        <taxon>Asaia</taxon>
    </lineage>
</organism>
<evidence type="ECO:0000313" key="1">
    <source>
        <dbReference type="EMBL" id="GBQ86620.1"/>
    </source>
</evidence>
<comment type="caution">
    <text evidence="1">The sequence shown here is derived from an EMBL/GenBank/DDBJ whole genome shotgun (WGS) entry which is preliminary data.</text>
</comment>
<name>A0ABQ0Q170_9PROT</name>
<reference evidence="1" key="1">
    <citation type="submission" date="2013-04" db="EMBL/GenBank/DDBJ databases">
        <title>The genome sequencing project of 58 acetic acid bacteria.</title>
        <authorList>
            <person name="Okamoto-Kainuma A."/>
            <person name="Ishikawa M."/>
            <person name="Umino S."/>
            <person name="Koizumi Y."/>
            <person name="Shiwa Y."/>
            <person name="Yoshikawa H."/>
            <person name="Matsutani M."/>
            <person name="Matsushita K."/>
        </authorList>
    </citation>
    <scope>NUCLEOTIDE SEQUENCE</scope>
    <source>
        <strain evidence="1">NRIC 0535</strain>
    </source>
</reference>
<proteinExistence type="predicted"/>
<dbReference type="Proteomes" id="UP001062776">
    <property type="component" value="Unassembled WGS sequence"/>
</dbReference>
<dbReference type="EMBL" id="BAPV01000007">
    <property type="protein sequence ID" value="GBQ86620.1"/>
    <property type="molecule type" value="Genomic_DNA"/>
</dbReference>
<gene>
    <name evidence="1" type="ORF">AA0535_1063</name>
</gene>
<evidence type="ECO:0000313" key="2">
    <source>
        <dbReference type="Proteomes" id="UP001062776"/>
    </source>
</evidence>
<accession>A0ABQ0Q170</accession>
<protein>
    <submittedName>
        <fullName evidence="1">Uncharacterized protein</fullName>
    </submittedName>
</protein>